<proteinExistence type="predicted"/>
<evidence type="ECO:0000313" key="3">
    <source>
        <dbReference type="Proteomes" id="UP000662857"/>
    </source>
</evidence>
<dbReference type="PROSITE" id="PS51819">
    <property type="entry name" value="VOC"/>
    <property type="match status" value="2"/>
</dbReference>
<dbReference type="PANTHER" id="PTHR33993:SF14">
    <property type="entry name" value="GB|AAF24581.1"/>
    <property type="match status" value="1"/>
</dbReference>
<dbReference type="SUPFAM" id="SSF54593">
    <property type="entry name" value="Glyoxalase/Bleomycin resistance protein/Dihydroxybiphenyl dioxygenase"/>
    <property type="match status" value="2"/>
</dbReference>
<sequence length="282" mass="29700">MRERDTYPAGVPCWVDLPSPDPQATARFYAGLFGWEISDPDLGGHLLARLDGSEVAGFGLLTSDDQAGAGWRTYLCVADAGETATAVGAAGGKVLREPHLTPGARVAICADPQGAVFGLWQADGLAGARLVNTAGAWNWSELKVRDPDPTMAFYQQVFGWQTDILDFGGQVAMMVRMPGYGDFLELVEPGIRERHGAGGAPPGFTDAVAWIERIDPEDDMTAPHWSVTFSVADAAATAARAEHLGGGIIVPPFDAGEGLVAVVSDPDGTIFAVNEYQPTEAG</sequence>
<dbReference type="InterPro" id="IPR037523">
    <property type="entry name" value="VOC_core"/>
</dbReference>
<name>A0A895YIU9_9ACTN</name>
<accession>A0A895YIU9</accession>
<feature type="domain" description="VOC" evidence="1">
    <location>
        <begin position="136"/>
        <end position="276"/>
    </location>
</feature>
<feature type="domain" description="VOC" evidence="1">
    <location>
        <begin position="11"/>
        <end position="122"/>
    </location>
</feature>
<dbReference type="Gene3D" id="3.10.180.10">
    <property type="entry name" value="2,3-Dihydroxybiphenyl 1,2-Dioxygenase, domain 1"/>
    <property type="match status" value="2"/>
</dbReference>
<dbReference type="InterPro" id="IPR041581">
    <property type="entry name" value="Glyoxalase_6"/>
</dbReference>
<dbReference type="Pfam" id="PF00903">
    <property type="entry name" value="Glyoxalase"/>
    <property type="match status" value="1"/>
</dbReference>
<dbReference type="Proteomes" id="UP000662857">
    <property type="component" value="Chromosome"/>
</dbReference>
<evidence type="ECO:0000313" key="2">
    <source>
        <dbReference type="EMBL" id="QSB15293.1"/>
    </source>
</evidence>
<reference evidence="2" key="1">
    <citation type="submission" date="2021-02" db="EMBL/GenBank/DDBJ databases">
        <title>Natrosporangium hydrolyticum gen. nov., sp. nov, a haloalkaliphilic actinobacterium from a soda solonchak soil.</title>
        <authorList>
            <person name="Sorokin D.Y."/>
            <person name="Khijniak T.V."/>
            <person name="Zakharycheva A.P."/>
            <person name="Boueva O.V."/>
            <person name="Ariskina E.V."/>
            <person name="Hahnke R.L."/>
            <person name="Bunk B."/>
            <person name="Sproer C."/>
            <person name="Schumann P."/>
            <person name="Evtushenko L.I."/>
            <person name="Kublanov I.V."/>
        </authorList>
    </citation>
    <scope>NUCLEOTIDE SEQUENCE</scope>
    <source>
        <strain evidence="2">DSM 106523</strain>
    </source>
</reference>
<dbReference type="InterPro" id="IPR004360">
    <property type="entry name" value="Glyas_Fos-R_dOase_dom"/>
</dbReference>
<protein>
    <submittedName>
        <fullName evidence="2">VOC family protein</fullName>
    </submittedName>
</protein>
<gene>
    <name evidence="2" type="ORF">JQS43_02715</name>
</gene>
<evidence type="ECO:0000259" key="1">
    <source>
        <dbReference type="PROSITE" id="PS51819"/>
    </source>
</evidence>
<dbReference type="PANTHER" id="PTHR33993">
    <property type="entry name" value="GLYOXALASE-RELATED"/>
    <property type="match status" value="1"/>
</dbReference>
<dbReference type="EMBL" id="CP070499">
    <property type="protein sequence ID" value="QSB15293.1"/>
    <property type="molecule type" value="Genomic_DNA"/>
</dbReference>
<dbReference type="CDD" id="cd07247">
    <property type="entry name" value="SgaA_N_like"/>
    <property type="match status" value="1"/>
</dbReference>
<dbReference type="InterPro" id="IPR052164">
    <property type="entry name" value="Anthracycline_SecMetBiosynth"/>
</dbReference>
<dbReference type="RefSeq" id="WP_239677475.1">
    <property type="nucleotide sequence ID" value="NZ_CP070499.1"/>
</dbReference>
<dbReference type="InterPro" id="IPR029068">
    <property type="entry name" value="Glyas_Bleomycin-R_OHBP_Dase"/>
</dbReference>
<dbReference type="KEGG" id="nhy:JQS43_02715"/>
<organism evidence="2 3">
    <name type="scientific">Natronosporangium hydrolyticum</name>
    <dbReference type="NCBI Taxonomy" id="2811111"/>
    <lineage>
        <taxon>Bacteria</taxon>
        <taxon>Bacillati</taxon>
        <taxon>Actinomycetota</taxon>
        <taxon>Actinomycetes</taxon>
        <taxon>Micromonosporales</taxon>
        <taxon>Micromonosporaceae</taxon>
        <taxon>Natronosporangium</taxon>
    </lineage>
</organism>
<dbReference type="Pfam" id="PF18029">
    <property type="entry name" value="Glyoxalase_6"/>
    <property type="match status" value="1"/>
</dbReference>
<dbReference type="AlphaFoldDB" id="A0A895YIU9"/>
<keyword evidence="3" id="KW-1185">Reference proteome</keyword>